<sequence>MNTSLAAFQEGFVRALYGAPANDPRAAAVASQPGFAVYRNTVIKGCVDALQANFPTVLQLVGADFFRAAAAIYAQNTPPDDARLLFYGATFAAFLEAFEPARELTYLSGVARLDRLWIEAHVARDETALASADVACLSPEAFMRTVLRPHASARWVWFDAQPVYTIWRAHREAVALPDQLDWRGEGALLLRTGGNVTWRALGKGGCALLDACAAGAPMGEALERALGIEPDLDLASLMAALFADGAFGAAITGPDKGHFESNGD</sequence>
<evidence type="ECO:0000313" key="3">
    <source>
        <dbReference type="Proteomes" id="UP000272778"/>
    </source>
</evidence>
<keyword evidence="3" id="KW-1185">Reference proteome</keyword>
<feature type="domain" description="Putative DNA-binding" evidence="1">
    <location>
        <begin position="8"/>
        <end position="95"/>
    </location>
</feature>
<evidence type="ECO:0000313" key="2">
    <source>
        <dbReference type="EMBL" id="RQH06480.1"/>
    </source>
</evidence>
<evidence type="ECO:0000259" key="1">
    <source>
        <dbReference type="Pfam" id="PF09836"/>
    </source>
</evidence>
<dbReference type="OrthoDB" id="4146344at2"/>
<dbReference type="AlphaFoldDB" id="A0A3N6PW16"/>
<dbReference type="RefSeq" id="WP_124151158.1">
    <property type="nucleotide sequence ID" value="NZ_RQIS01000007.1"/>
</dbReference>
<dbReference type="Pfam" id="PF09836">
    <property type="entry name" value="DUF2063"/>
    <property type="match status" value="1"/>
</dbReference>
<accession>A0A3N6PW16</accession>
<dbReference type="EMBL" id="RQIS01000007">
    <property type="protein sequence ID" value="RQH06480.1"/>
    <property type="molecule type" value="Genomic_DNA"/>
</dbReference>
<gene>
    <name evidence="2" type="ORF">D1Y85_11395</name>
</gene>
<proteinExistence type="predicted"/>
<protein>
    <submittedName>
        <fullName evidence="2">DUF2063 domain-containing protein</fullName>
    </submittedName>
</protein>
<name>A0A3N6PW16_9BURK</name>
<reference evidence="2 3" key="1">
    <citation type="submission" date="2018-11" db="EMBL/GenBank/DDBJ databases">
        <title>Paraburkholderia sp. DHOA04, isolated from soil.</title>
        <authorList>
            <person name="Gao Z.-H."/>
            <person name="Qiu L.-H."/>
            <person name="Fu J.-C."/>
        </authorList>
    </citation>
    <scope>NUCLEOTIDE SEQUENCE [LARGE SCALE GENOMIC DNA]</scope>
    <source>
        <strain evidence="2 3">DHOA04</strain>
    </source>
</reference>
<dbReference type="Proteomes" id="UP000272778">
    <property type="component" value="Unassembled WGS sequence"/>
</dbReference>
<comment type="caution">
    <text evidence="2">The sequence shown here is derived from an EMBL/GenBank/DDBJ whole genome shotgun (WGS) entry which is preliminary data.</text>
</comment>
<dbReference type="InterPro" id="IPR018640">
    <property type="entry name" value="DUF2063"/>
</dbReference>
<organism evidence="2 3">
    <name type="scientific">Paraburkholderia dinghuensis</name>
    <dbReference type="NCBI Taxonomy" id="2305225"/>
    <lineage>
        <taxon>Bacteria</taxon>
        <taxon>Pseudomonadati</taxon>
        <taxon>Pseudomonadota</taxon>
        <taxon>Betaproteobacteria</taxon>
        <taxon>Burkholderiales</taxon>
        <taxon>Burkholderiaceae</taxon>
        <taxon>Paraburkholderia</taxon>
    </lineage>
</organism>